<sequence length="164" mass="17604">MRLTIETGSVTAVITLSNLILLTGFPDQTYYVAVNLIIPKAYANTLLVILNSRFRIIGGRGGEDLANITSIDLTLHPRVPGNRRSLTSSGMSVGLERMNSGLQILDRKSTFTEVLPPGEAICASGPDSSSRTAIQISIHNEIVTDVAADDEILKSQYSQGTTVD</sequence>
<name>A0ABR1J778_9AGAR</name>
<reference evidence="3 4" key="1">
    <citation type="submission" date="2024-01" db="EMBL/GenBank/DDBJ databases">
        <title>A draft genome for the cacao thread blight pathogen Marasmiellus scandens.</title>
        <authorList>
            <person name="Baruah I.K."/>
            <person name="Leung J."/>
            <person name="Bukari Y."/>
            <person name="Amoako-Attah I."/>
            <person name="Meinhardt L.W."/>
            <person name="Bailey B.A."/>
            <person name="Cohen S.P."/>
        </authorList>
    </citation>
    <scope>NUCLEOTIDE SEQUENCE [LARGE SCALE GENOMIC DNA]</scope>
    <source>
        <strain evidence="3 4">GH-19</strain>
    </source>
</reference>
<dbReference type="EMBL" id="JBANRG010000027">
    <property type="protein sequence ID" value="KAK7453196.1"/>
    <property type="molecule type" value="Genomic_DNA"/>
</dbReference>
<gene>
    <name evidence="3" type="ORF">VKT23_011877</name>
</gene>
<keyword evidence="1" id="KW-0812">Transmembrane</keyword>
<dbReference type="Proteomes" id="UP001498398">
    <property type="component" value="Unassembled WGS sequence"/>
</dbReference>
<organism evidence="3 4">
    <name type="scientific">Marasmiellus scandens</name>
    <dbReference type="NCBI Taxonomy" id="2682957"/>
    <lineage>
        <taxon>Eukaryota</taxon>
        <taxon>Fungi</taxon>
        <taxon>Dikarya</taxon>
        <taxon>Basidiomycota</taxon>
        <taxon>Agaricomycotina</taxon>
        <taxon>Agaricomycetes</taxon>
        <taxon>Agaricomycetidae</taxon>
        <taxon>Agaricales</taxon>
        <taxon>Marasmiineae</taxon>
        <taxon>Omphalotaceae</taxon>
        <taxon>Marasmiellus</taxon>
    </lineage>
</organism>
<dbReference type="Pfam" id="PF20152">
    <property type="entry name" value="DUF6534"/>
    <property type="match status" value="1"/>
</dbReference>
<dbReference type="InterPro" id="IPR045339">
    <property type="entry name" value="DUF6534"/>
</dbReference>
<evidence type="ECO:0000259" key="2">
    <source>
        <dbReference type="Pfam" id="PF20152"/>
    </source>
</evidence>
<feature type="domain" description="DUF6534" evidence="2">
    <location>
        <begin position="1"/>
        <end position="54"/>
    </location>
</feature>
<feature type="transmembrane region" description="Helical" evidence="1">
    <location>
        <begin position="7"/>
        <end position="25"/>
    </location>
</feature>
<accession>A0ABR1J778</accession>
<comment type="caution">
    <text evidence="3">The sequence shown here is derived from an EMBL/GenBank/DDBJ whole genome shotgun (WGS) entry which is preliminary data.</text>
</comment>
<evidence type="ECO:0000313" key="3">
    <source>
        <dbReference type="EMBL" id="KAK7453196.1"/>
    </source>
</evidence>
<evidence type="ECO:0000313" key="4">
    <source>
        <dbReference type="Proteomes" id="UP001498398"/>
    </source>
</evidence>
<keyword evidence="1" id="KW-1133">Transmembrane helix</keyword>
<keyword evidence="1" id="KW-0472">Membrane</keyword>
<protein>
    <recommendedName>
        <fullName evidence="2">DUF6534 domain-containing protein</fullName>
    </recommendedName>
</protein>
<keyword evidence="4" id="KW-1185">Reference proteome</keyword>
<proteinExistence type="predicted"/>
<evidence type="ECO:0000256" key="1">
    <source>
        <dbReference type="SAM" id="Phobius"/>
    </source>
</evidence>
<feature type="transmembrane region" description="Helical" evidence="1">
    <location>
        <begin position="31"/>
        <end position="50"/>
    </location>
</feature>